<dbReference type="Proteomes" id="UP000238312">
    <property type="component" value="Unassembled WGS sequence"/>
</dbReference>
<evidence type="ECO:0000256" key="2">
    <source>
        <dbReference type="ARBA" id="ARBA00010199"/>
    </source>
</evidence>
<dbReference type="GO" id="GO:0015297">
    <property type="term" value="F:antiporter activity"/>
    <property type="evidence" value="ECO:0007669"/>
    <property type="project" value="InterPro"/>
</dbReference>
<feature type="transmembrane region" description="Helical" evidence="7">
    <location>
        <begin position="333"/>
        <end position="357"/>
    </location>
</feature>
<name>A0A2T0M7M5_9ACTN</name>
<evidence type="ECO:0000313" key="8">
    <source>
        <dbReference type="EMBL" id="PRX53472.1"/>
    </source>
</evidence>
<keyword evidence="7" id="KW-1133">Transmembrane helix</keyword>
<dbReference type="EMBL" id="PVNG01000027">
    <property type="protein sequence ID" value="PRX53472.1"/>
    <property type="molecule type" value="Genomic_DNA"/>
</dbReference>
<comment type="similarity">
    <text evidence="2">Belongs to the multi antimicrobial extrusion (MATE) (TC 2.A.66.1) family.</text>
</comment>
<evidence type="ECO:0000256" key="7">
    <source>
        <dbReference type="SAM" id="Phobius"/>
    </source>
</evidence>
<gene>
    <name evidence="8" type="ORF">B0I32_12761</name>
</gene>
<dbReference type="OrthoDB" id="3424624at2"/>
<comment type="function">
    <text evidence="1">Multidrug efflux pump.</text>
</comment>
<reference evidence="8 9" key="1">
    <citation type="submission" date="2018-03" db="EMBL/GenBank/DDBJ databases">
        <title>Genomic Encyclopedia of Type Strains, Phase III (KMG-III): the genomes of soil and plant-associated and newly described type strains.</title>
        <authorList>
            <person name="Whitman W."/>
        </authorList>
    </citation>
    <scope>NUCLEOTIDE SEQUENCE [LARGE SCALE GENOMIC DNA]</scope>
    <source>
        <strain evidence="8 9">CGMCC 4.7104</strain>
    </source>
</reference>
<dbReference type="RefSeq" id="WP_106250635.1">
    <property type="nucleotide sequence ID" value="NZ_PVNG01000027.1"/>
</dbReference>
<feature type="transmembrane region" description="Helical" evidence="7">
    <location>
        <begin position="295"/>
        <end position="313"/>
    </location>
</feature>
<feature type="transmembrane region" description="Helical" evidence="7">
    <location>
        <begin position="217"/>
        <end position="242"/>
    </location>
</feature>
<keyword evidence="9" id="KW-1185">Reference proteome</keyword>
<dbReference type="InterPro" id="IPR002528">
    <property type="entry name" value="MATE_fam"/>
</dbReference>
<feature type="transmembrane region" description="Helical" evidence="7">
    <location>
        <begin position="124"/>
        <end position="144"/>
    </location>
</feature>
<organism evidence="8 9">
    <name type="scientific">Nonomuraea fuscirosea</name>
    <dbReference type="NCBI Taxonomy" id="1291556"/>
    <lineage>
        <taxon>Bacteria</taxon>
        <taxon>Bacillati</taxon>
        <taxon>Actinomycetota</taxon>
        <taxon>Actinomycetes</taxon>
        <taxon>Streptosporangiales</taxon>
        <taxon>Streptosporangiaceae</taxon>
        <taxon>Nonomuraea</taxon>
    </lineage>
</organism>
<accession>A0A2T0M7M5</accession>
<feature type="transmembrane region" description="Helical" evidence="7">
    <location>
        <begin position="178"/>
        <end position="196"/>
    </location>
</feature>
<dbReference type="Pfam" id="PF01554">
    <property type="entry name" value="MatE"/>
    <property type="match status" value="1"/>
</dbReference>
<keyword evidence="4" id="KW-0813">Transport</keyword>
<dbReference type="PANTHER" id="PTHR43298:SF2">
    <property type="entry name" value="FMN_FAD EXPORTER YEEO-RELATED"/>
    <property type="match status" value="1"/>
</dbReference>
<feature type="region of interest" description="Disordered" evidence="6">
    <location>
        <begin position="414"/>
        <end position="444"/>
    </location>
</feature>
<evidence type="ECO:0000256" key="5">
    <source>
        <dbReference type="ARBA" id="ARBA00031636"/>
    </source>
</evidence>
<dbReference type="InterPro" id="IPR050222">
    <property type="entry name" value="MATE_MdtK"/>
</dbReference>
<protein>
    <recommendedName>
        <fullName evidence="3">Probable multidrug resistance protein NorM</fullName>
    </recommendedName>
    <alternativeName>
        <fullName evidence="5">Multidrug-efflux transporter</fullName>
    </alternativeName>
</protein>
<sequence>MIALLRAAVPLFLAMITGQLGSLVVTSVLGNHATVTLAAFAVVTAVLNPASTAVQGSLRGLGPFVAPYRDDPAAAVPVIRDARWLSMTTGLVGATAVACVPLLAGATGVPGEVVAEMGALPYLLAVYLLVFASTGGATTILVALGRGGSVMWPTLSFAALLGGLSAVLVPALGLTGVGVAWVTAGVVSAVVAALSLRRALGRAIGQARPRIREIITLAKVSIPLAGTVLIKFAVLGVVTLAASTTGTRDTAAHAVLTTLTGFIMVTSLSIASAALPDVARATDTAGARRAHRGAVLLAITGTLVVAGLLLGFGENLLVLFSDDAAVRDRVLGLLPLMLLASALDAAQAVQGTGLTALKRSSSSLMFLAIGYGLLLLAAVPVAGTWGVTGLWAAMAVANGLLVVLQGTGFRRHSAKLGEPRTPAGTVHPPTPDTCTKPPAAPGRS</sequence>
<feature type="transmembrane region" description="Helical" evidence="7">
    <location>
        <begin position="32"/>
        <end position="50"/>
    </location>
</feature>
<evidence type="ECO:0000313" key="9">
    <source>
        <dbReference type="Proteomes" id="UP000238312"/>
    </source>
</evidence>
<feature type="transmembrane region" description="Helical" evidence="7">
    <location>
        <begin position="254"/>
        <end position="275"/>
    </location>
</feature>
<dbReference type="AlphaFoldDB" id="A0A2T0M7M5"/>
<evidence type="ECO:0000256" key="3">
    <source>
        <dbReference type="ARBA" id="ARBA00020268"/>
    </source>
</evidence>
<feature type="transmembrane region" description="Helical" evidence="7">
    <location>
        <begin position="364"/>
        <end position="383"/>
    </location>
</feature>
<feature type="transmembrane region" description="Helical" evidence="7">
    <location>
        <begin position="84"/>
        <end position="104"/>
    </location>
</feature>
<dbReference type="GO" id="GO:0042910">
    <property type="term" value="F:xenobiotic transmembrane transporter activity"/>
    <property type="evidence" value="ECO:0007669"/>
    <property type="project" value="InterPro"/>
</dbReference>
<dbReference type="PANTHER" id="PTHR43298">
    <property type="entry name" value="MULTIDRUG RESISTANCE PROTEIN NORM-RELATED"/>
    <property type="match status" value="1"/>
</dbReference>
<evidence type="ECO:0000256" key="4">
    <source>
        <dbReference type="ARBA" id="ARBA00022448"/>
    </source>
</evidence>
<dbReference type="GO" id="GO:0005886">
    <property type="term" value="C:plasma membrane"/>
    <property type="evidence" value="ECO:0007669"/>
    <property type="project" value="TreeGrafter"/>
</dbReference>
<keyword evidence="7" id="KW-0812">Transmembrane</keyword>
<evidence type="ECO:0000256" key="1">
    <source>
        <dbReference type="ARBA" id="ARBA00003408"/>
    </source>
</evidence>
<comment type="caution">
    <text evidence="8">The sequence shown here is derived from an EMBL/GenBank/DDBJ whole genome shotgun (WGS) entry which is preliminary data.</text>
</comment>
<evidence type="ECO:0000256" key="6">
    <source>
        <dbReference type="SAM" id="MobiDB-lite"/>
    </source>
</evidence>
<feature type="transmembrane region" description="Helical" evidence="7">
    <location>
        <begin position="389"/>
        <end position="409"/>
    </location>
</feature>
<proteinExistence type="inferred from homology"/>
<keyword evidence="7" id="KW-0472">Membrane</keyword>
<feature type="transmembrane region" description="Helical" evidence="7">
    <location>
        <begin position="151"/>
        <end position="172"/>
    </location>
</feature>